<evidence type="ECO:0000259" key="9">
    <source>
        <dbReference type="PROSITE" id="PS50893"/>
    </source>
</evidence>
<feature type="transmembrane region" description="Helical" evidence="8">
    <location>
        <begin position="274"/>
        <end position="293"/>
    </location>
</feature>
<dbReference type="Gene3D" id="1.20.1560.10">
    <property type="entry name" value="ABC transporter type 1, transmembrane domain"/>
    <property type="match status" value="2"/>
</dbReference>
<keyword evidence="2" id="KW-0813">Transport</keyword>
<evidence type="ECO:0000259" key="10">
    <source>
        <dbReference type="PROSITE" id="PS50929"/>
    </source>
</evidence>
<evidence type="ECO:0000256" key="8">
    <source>
        <dbReference type="SAM" id="Phobius"/>
    </source>
</evidence>
<evidence type="ECO:0000256" key="6">
    <source>
        <dbReference type="ARBA" id="ARBA00022989"/>
    </source>
</evidence>
<feature type="domain" description="ABC transporter" evidence="9">
    <location>
        <begin position="538"/>
        <end position="760"/>
    </location>
</feature>
<dbReference type="PROSITE" id="PS00211">
    <property type="entry name" value="ABC_TRANSPORTER_1"/>
    <property type="match status" value="1"/>
</dbReference>
<accession>A0A1Y2ESG3</accession>
<name>A0A1Y2ESG3_9FUNG</name>
<proteinExistence type="predicted"/>
<dbReference type="GO" id="GO:0006813">
    <property type="term" value="P:potassium ion transport"/>
    <property type="evidence" value="ECO:0007669"/>
    <property type="project" value="UniProtKB-KW"/>
</dbReference>
<comment type="subcellular location">
    <subcellularLocation>
        <location evidence="1">Membrane</location>
        <topology evidence="1">Multi-pass membrane protein</topology>
    </subcellularLocation>
</comment>
<dbReference type="AlphaFoldDB" id="A0A1Y2ESG3"/>
<dbReference type="STRING" id="1754190.A0A1Y2ESG3"/>
<dbReference type="SMART" id="SM00382">
    <property type="entry name" value="AAA"/>
    <property type="match status" value="1"/>
</dbReference>
<dbReference type="GO" id="GO:0005524">
    <property type="term" value="F:ATP binding"/>
    <property type="evidence" value="ECO:0007669"/>
    <property type="project" value="UniProtKB-KW"/>
</dbReference>
<evidence type="ECO:0000256" key="7">
    <source>
        <dbReference type="ARBA" id="ARBA00023136"/>
    </source>
</evidence>
<dbReference type="PANTHER" id="PTHR43394:SF1">
    <property type="entry name" value="ATP-BINDING CASSETTE SUB-FAMILY B MEMBER 10, MITOCHONDRIAL"/>
    <property type="match status" value="1"/>
</dbReference>
<dbReference type="InterPro" id="IPR036640">
    <property type="entry name" value="ABC1_TM_sf"/>
</dbReference>
<keyword evidence="5" id="KW-0067">ATP-binding</keyword>
<dbReference type="InterPro" id="IPR003439">
    <property type="entry name" value="ABC_transporter-like_ATP-bd"/>
</dbReference>
<feature type="transmembrane region" description="Helical" evidence="8">
    <location>
        <begin position="184"/>
        <end position="203"/>
    </location>
</feature>
<comment type="caution">
    <text evidence="11">The sequence shown here is derived from an EMBL/GenBank/DDBJ whole genome shotgun (WGS) entry which is preliminary data.</text>
</comment>
<evidence type="ECO:0008006" key="13">
    <source>
        <dbReference type="Google" id="ProtNLM"/>
    </source>
</evidence>
<dbReference type="PROSITE" id="PS50929">
    <property type="entry name" value="ABC_TM1F"/>
    <property type="match status" value="1"/>
</dbReference>
<dbReference type="GO" id="GO:0015421">
    <property type="term" value="F:ABC-type oligopeptide transporter activity"/>
    <property type="evidence" value="ECO:0007669"/>
    <property type="project" value="TreeGrafter"/>
</dbReference>
<dbReference type="FunFam" id="3.40.50.300:FF:000604">
    <property type="entry name" value="ABC transporter B family member 28"/>
    <property type="match status" value="1"/>
</dbReference>
<dbReference type="PANTHER" id="PTHR43394">
    <property type="entry name" value="ATP-DEPENDENT PERMEASE MDL1, MITOCHONDRIAL"/>
    <property type="match status" value="1"/>
</dbReference>
<dbReference type="EMBL" id="MCOG01000029">
    <property type="protein sequence ID" value="ORY74467.1"/>
    <property type="molecule type" value="Genomic_DNA"/>
</dbReference>
<dbReference type="InterPro" id="IPR027417">
    <property type="entry name" value="P-loop_NTPase"/>
</dbReference>
<dbReference type="GO" id="GO:0090374">
    <property type="term" value="P:oligopeptide export from mitochondrion"/>
    <property type="evidence" value="ECO:0007669"/>
    <property type="project" value="TreeGrafter"/>
</dbReference>
<dbReference type="GO" id="GO:0016887">
    <property type="term" value="F:ATP hydrolysis activity"/>
    <property type="evidence" value="ECO:0007669"/>
    <property type="project" value="InterPro"/>
</dbReference>
<dbReference type="Proteomes" id="UP000193920">
    <property type="component" value="Unassembled WGS sequence"/>
</dbReference>
<dbReference type="Gene3D" id="3.40.50.300">
    <property type="entry name" value="P-loop containing nucleotide triphosphate hydrolases"/>
    <property type="match status" value="1"/>
</dbReference>
<sequence length="768" mass="87360">MILNRSLTLQKTSCKILKNIITNTIQTNSTPFHIIINELSTNSKKSINIQKNFKINSDSNVGFNNFSNKTINKTFLKTENSKTTSKIPISNKFINTNYKNNSSNSFTNKKTHCNNKNKNNNYINHQFKKNSHTSNNNKSHNHNYFYHRRFSSKRNNSNNYKKFFKTKYQSNRNSKSYRNSSKQLYTNLLIIPICGTLTLKLYYRYGQKFREDNISNCSTIYCEARRRHNGKGKNLVVALEEKKYNEEVERKEKEEQSNHKELLKFLFSIVKKDMLLVLFIFAVTLSAAGINVLTPIITGDLINVVQGVLKKQEGFYSIDFTEFTAPTLKLLTLYITQGILTFVDITLVAKLGENIASRLKLKLFDSYLLQEISFFDKNKYNDIITRLTNDINSFKSTFKQVLTQAIANIRTVRSFAAEPTEMKLYQSSLNKTSDANTKLGFHIGIFQGTTNASIGSLVLMILYFGGKQVVQGIINPGQLMTYMVAMQNTQKSLSHIGVLFGQSIKAFGSLGRVYEYVTEAEDQTTNHKIVVKEIEDKIEFKNVNFAYPTRPEARILNNFSLKIPVGKVLAICGTSGSGKSTIGQLIEKSLRKNIGYINQEPILFHTTILENIRYGNPNATLNEVKEAARQANASHFIESFPKGYDTIVGDRGVALSGGQKQRIAIARAILKNPSILILDEATSALDSHSERIVQEALNRLMKGRTVIVIAHRLSTIKNADNIIVMKPYDLFDGNKMNIVESGTHRSLMRKKGEYYKFYKDLSRKDRSD</sequence>
<dbReference type="Pfam" id="PF00664">
    <property type="entry name" value="ABC_membrane"/>
    <property type="match status" value="1"/>
</dbReference>
<dbReference type="SUPFAM" id="SSF52540">
    <property type="entry name" value="P-loop containing nucleoside triphosphate hydrolases"/>
    <property type="match status" value="1"/>
</dbReference>
<evidence type="ECO:0000256" key="4">
    <source>
        <dbReference type="ARBA" id="ARBA00022741"/>
    </source>
</evidence>
<dbReference type="InterPro" id="IPR039421">
    <property type="entry name" value="Type_1_exporter"/>
</dbReference>
<organism evidence="11 12">
    <name type="scientific">Neocallimastix californiae</name>
    <dbReference type="NCBI Taxonomy" id="1754190"/>
    <lineage>
        <taxon>Eukaryota</taxon>
        <taxon>Fungi</taxon>
        <taxon>Fungi incertae sedis</taxon>
        <taxon>Chytridiomycota</taxon>
        <taxon>Chytridiomycota incertae sedis</taxon>
        <taxon>Neocallimastigomycetes</taxon>
        <taxon>Neocallimastigales</taxon>
        <taxon>Neocallimastigaceae</taxon>
        <taxon>Neocallimastix</taxon>
    </lineage>
</organism>
<keyword evidence="6 8" id="KW-1133">Transmembrane helix</keyword>
<dbReference type="Pfam" id="PF00005">
    <property type="entry name" value="ABC_tran"/>
    <property type="match status" value="1"/>
</dbReference>
<gene>
    <name evidence="11" type="ORF">LY90DRAFT_502617</name>
</gene>
<feature type="domain" description="ABC transmembrane type-1" evidence="10">
    <location>
        <begin position="278"/>
        <end position="505"/>
    </location>
</feature>
<evidence type="ECO:0000256" key="2">
    <source>
        <dbReference type="ARBA" id="ARBA00022448"/>
    </source>
</evidence>
<evidence type="ECO:0000256" key="3">
    <source>
        <dbReference type="ARBA" id="ARBA00022692"/>
    </source>
</evidence>
<dbReference type="GO" id="GO:0005743">
    <property type="term" value="C:mitochondrial inner membrane"/>
    <property type="evidence" value="ECO:0007669"/>
    <property type="project" value="UniProtKB-SubCell"/>
</dbReference>
<dbReference type="InterPro" id="IPR017871">
    <property type="entry name" value="ABC_transporter-like_CS"/>
</dbReference>
<dbReference type="PROSITE" id="PS50893">
    <property type="entry name" value="ABC_TRANSPORTER_2"/>
    <property type="match status" value="1"/>
</dbReference>
<evidence type="ECO:0000313" key="12">
    <source>
        <dbReference type="Proteomes" id="UP000193920"/>
    </source>
</evidence>
<dbReference type="OrthoDB" id="6500128at2759"/>
<protein>
    <recommendedName>
        <fullName evidence="13">P-loop containing nucleoside triphosphate hydrolase protein</fullName>
    </recommendedName>
</protein>
<evidence type="ECO:0000256" key="1">
    <source>
        <dbReference type="ARBA" id="ARBA00004141"/>
    </source>
</evidence>
<keyword evidence="7 8" id="KW-0472">Membrane</keyword>
<dbReference type="SUPFAM" id="SSF90123">
    <property type="entry name" value="ABC transporter transmembrane region"/>
    <property type="match status" value="1"/>
</dbReference>
<evidence type="ECO:0000256" key="5">
    <source>
        <dbReference type="ARBA" id="ARBA00022840"/>
    </source>
</evidence>
<reference evidence="11 12" key="1">
    <citation type="submission" date="2016-08" db="EMBL/GenBank/DDBJ databases">
        <title>A Parts List for Fungal Cellulosomes Revealed by Comparative Genomics.</title>
        <authorList>
            <consortium name="DOE Joint Genome Institute"/>
            <person name="Haitjema C.H."/>
            <person name="Gilmore S.P."/>
            <person name="Henske J.K."/>
            <person name="Solomon K.V."/>
            <person name="De Groot R."/>
            <person name="Kuo A."/>
            <person name="Mondo S.J."/>
            <person name="Salamov A.A."/>
            <person name="Labutti K."/>
            <person name="Zhao Z."/>
            <person name="Chiniquy J."/>
            <person name="Barry K."/>
            <person name="Brewer H.M."/>
            <person name="Purvine S.O."/>
            <person name="Wright A.T."/>
            <person name="Boxma B."/>
            <person name="Van Alen T."/>
            <person name="Hackstein J.H."/>
            <person name="Baker S.E."/>
            <person name="Grigoriev I.V."/>
            <person name="O'Malley M.A."/>
        </authorList>
    </citation>
    <scope>NUCLEOTIDE SEQUENCE [LARGE SCALE GENOMIC DNA]</scope>
    <source>
        <strain evidence="11 12">G1</strain>
    </source>
</reference>
<dbReference type="InterPro" id="IPR003593">
    <property type="entry name" value="AAA+_ATPase"/>
</dbReference>
<dbReference type="InterPro" id="IPR011527">
    <property type="entry name" value="ABC1_TM_dom"/>
</dbReference>
<keyword evidence="12" id="KW-1185">Reference proteome</keyword>
<keyword evidence="4" id="KW-0547">Nucleotide-binding</keyword>
<keyword evidence="3 8" id="KW-0812">Transmembrane</keyword>
<evidence type="ECO:0000313" key="11">
    <source>
        <dbReference type="EMBL" id="ORY74467.1"/>
    </source>
</evidence>